<gene>
    <name evidence="1" type="ORF">MM415A02830_0007</name>
    <name evidence="2" type="ORF">MM415B03058_0014</name>
</gene>
<accession>A0A6M3KXW8</accession>
<proteinExistence type="predicted"/>
<evidence type="ECO:0000313" key="1">
    <source>
        <dbReference type="EMBL" id="QJA72239.1"/>
    </source>
</evidence>
<dbReference type="EMBL" id="MT142678">
    <property type="protein sequence ID" value="QJA87046.1"/>
    <property type="molecule type" value="Genomic_DNA"/>
</dbReference>
<dbReference type="AlphaFoldDB" id="A0A6M3KXW8"/>
<organism evidence="2">
    <name type="scientific">viral metagenome</name>
    <dbReference type="NCBI Taxonomy" id="1070528"/>
    <lineage>
        <taxon>unclassified sequences</taxon>
        <taxon>metagenomes</taxon>
        <taxon>organismal metagenomes</taxon>
    </lineage>
</organism>
<protein>
    <submittedName>
        <fullName evidence="2">Uncharacterized protein</fullName>
    </submittedName>
</protein>
<dbReference type="EMBL" id="MT141935">
    <property type="protein sequence ID" value="QJA72239.1"/>
    <property type="molecule type" value="Genomic_DNA"/>
</dbReference>
<evidence type="ECO:0000313" key="2">
    <source>
        <dbReference type="EMBL" id="QJA87046.1"/>
    </source>
</evidence>
<sequence length="283" mass="32295">MEEYLAETEDYRGHKIKIYQDPEPESPREWDNLGTMVCFHKRYDLGDKHGIKSDEFGGWDDIERHLIEELGAVVVLPLYLYDHSGITMRTGSFHDRWDSGQVGFVYVDRDSVLKEYGKKRLSKSIIKRATNVLESEVKTYDQYLTGQVYGFMVEDADGEQVDSCWGYFDEPSDMIKECKSIVDHNIEAVNKEKHFPKVEVFVTKTMKFRARIRESVEQPSYEVSVGGEEWGKGKGRNHEEKVVKKMSDILTALGTEFVTNASSVMLDELQGMFGGGGGKGESK</sequence>
<name>A0A6M3KXW8_9ZZZZ</name>
<reference evidence="2" key="1">
    <citation type="submission" date="2020-03" db="EMBL/GenBank/DDBJ databases">
        <title>The deep terrestrial virosphere.</title>
        <authorList>
            <person name="Holmfeldt K."/>
            <person name="Nilsson E."/>
            <person name="Simone D."/>
            <person name="Lopez-Fernandez M."/>
            <person name="Wu X."/>
            <person name="de Brujin I."/>
            <person name="Lundin D."/>
            <person name="Andersson A."/>
            <person name="Bertilsson S."/>
            <person name="Dopson M."/>
        </authorList>
    </citation>
    <scope>NUCLEOTIDE SEQUENCE</scope>
    <source>
        <strain evidence="1">MM415A02830</strain>
        <strain evidence="2">MM415B03058</strain>
    </source>
</reference>